<dbReference type="AlphaFoldDB" id="A0A6I4L071"/>
<gene>
    <name evidence="3" type="ORF">GJV18_08745</name>
</gene>
<evidence type="ECO:0000313" key="4">
    <source>
        <dbReference type="Proteomes" id="UP000429555"/>
    </source>
</evidence>
<evidence type="ECO:0000256" key="2">
    <source>
        <dbReference type="SAM" id="SignalP"/>
    </source>
</evidence>
<protein>
    <submittedName>
        <fullName evidence="3">Lysis protein</fullName>
    </submittedName>
</protein>
<proteinExistence type="predicted"/>
<keyword evidence="1" id="KW-0175">Coiled coil</keyword>
<dbReference type="GO" id="GO:0044659">
    <property type="term" value="P:viral release from host cell by cytolysis"/>
    <property type="evidence" value="ECO:0007669"/>
    <property type="project" value="InterPro"/>
</dbReference>
<feature type="signal peptide" evidence="2">
    <location>
        <begin position="1"/>
        <end position="22"/>
    </location>
</feature>
<sequence length="177" mass="18429">MIPAQYRAAALALLAISALALAGWAGWQANGWRLGKQLAQAEAAHQHTLGEIARAAASQLQTQQTQRLALEQRLAELDTTHQQEITHAQAAADQLSADLAAARSRLSVRVNPATCASSLPAAPSAAGVDDAAGARADLHPATAAGVIRVTARADQCRARLTALQAWVREVANPPDGL</sequence>
<organism evidence="3 4">
    <name type="scientific">Pseudomonas xionganensis</name>
    <dbReference type="NCBI Taxonomy" id="2654845"/>
    <lineage>
        <taxon>Bacteria</taxon>
        <taxon>Pseudomonadati</taxon>
        <taxon>Pseudomonadota</taxon>
        <taxon>Gammaproteobacteria</taxon>
        <taxon>Pseudomonadales</taxon>
        <taxon>Pseudomonadaceae</taxon>
        <taxon>Pseudomonas</taxon>
    </lineage>
</organism>
<dbReference type="EMBL" id="WKJZ01000001">
    <property type="protein sequence ID" value="MVW75403.1"/>
    <property type="molecule type" value="Genomic_DNA"/>
</dbReference>
<dbReference type="Proteomes" id="UP000429555">
    <property type="component" value="Unassembled WGS sequence"/>
</dbReference>
<dbReference type="Pfam" id="PF03245">
    <property type="entry name" value="Phage_lysis"/>
    <property type="match status" value="1"/>
</dbReference>
<dbReference type="InterPro" id="IPR004929">
    <property type="entry name" value="I-spanin"/>
</dbReference>
<evidence type="ECO:0000256" key="1">
    <source>
        <dbReference type="SAM" id="Coils"/>
    </source>
</evidence>
<keyword evidence="4" id="KW-1185">Reference proteome</keyword>
<name>A0A6I4L071_9PSED</name>
<feature type="coiled-coil region" evidence="1">
    <location>
        <begin position="60"/>
        <end position="105"/>
    </location>
</feature>
<comment type="caution">
    <text evidence="3">The sequence shown here is derived from an EMBL/GenBank/DDBJ whole genome shotgun (WGS) entry which is preliminary data.</text>
</comment>
<feature type="chain" id="PRO_5026013120" evidence="2">
    <location>
        <begin position="23"/>
        <end position="177"/>
    </location>
</feature>
<reference evidence="3 4" key="1">
    <citation type="submission" date="2019-11" db="EMBL/GenBank/DDBJ databases">
        <title>Pseudomonas flavidum sp. nov., isolated from Baiyang Lake.</title>
        <authorList>
            <person name="Zhao Y."/>
        </authorList>
    </citation>
    <scope>NUCLEOTIDE SEQUENCE [LARGE SCALE GENOMIC DNA]</scope>
    <source>
        <strain evidence="4">R-22-3 w-18</strain>
    </source>
</reference>
<accession>A0A6I4L071</accession>
<keyword evidence="2" id="KW-0732">Signal</keyword>
<evidence type="ECO:0000313" key="3">
    <source>
        <dbReference type="EMBL" id="MVW75403.1"/>
    </source>
</evidence>